<comment type="similarity">
    <text evidence="2">Belongs to the bacterial solute-binding protein SsuA/TauA family.</text>
</comment>
<feature type="signal peptide" evidence="4">
    <location>
        <begin position="1"/>
        <end position="18"/>
    </location>
</feature>
<dbReference type="AlphaFoldDB" id="A0A4R2GS83"/>
<feature type="domain" description="SsuA/THI5-like" evidence="5">
    <location>
        <begin position="46"/>
        <end position="260"/>
    </location>
</feature>
<evidence type="ECO:0000259" key="5">
    <source>
        <dbReference type="Pfam" id="PF09084"/>
    </source>
</evidence>
<dbReference type="InterPro" id="IPR015168">
    <property type="entry name" value="SsuA/THI5"/>
</dbReference>
<evidence type="ECO:0000256" key="1">
    <source>
        <dbReference type="ARBA" id="ARBA00004418"/>
    </source>
</evidence>
<dbReference type="EMBL" id="SLWL01000008">
    <property type="protein sequence ID" value="TCO12786.1"/>
    <property type="molecule type" value="Genomic_DNA"/>
</dbReference>
<keyword evidence="7" id="KW-1185">Reference proteome</keyword>
<evidence type="ECO:0000256" key="2">
    <source>
        <dbReference type="ARBA" id="ARBA00010742"/>
    </source>
</evidence>
<evidence type="ECO:0000256" key="4">
    <source>
        <dbReference type="SAM" id="SignalP"/>
    </source>
</evidence>
<protein>
    <submittedName>
        <fullName evidence="6">ABC-type nitrate/sulfonate/bicarbonate transport system substrate-binding protein</fullName>
    </submittedName>
</protein>
<evidence type="ECO:0000313" key="6">
    <source>
        <dbReference type="EMBL" id="TCO12786.1"/>
    </source>
</evidence>
<gene>
    <name evidence="6" type="ORF">EV666_108109</name>
</gene>
<dbReference type="GO" id="GO:0042597">
    <property type="term" value="C:periplasmic space"/>
    <property type="evidence" value="ECO:0007669"/>
    <property type="project" value="UniProtKB-SubCell"/>
</dbReference>
<accession>A0A4R2GS83</accession>
<reference evidence="6 7" key="1">
    <citation type="submission" date="2019-03" db="EMBL/GenBank/DDBJ databases">
        <title>Genomic Encyclopedia of Type Strains, Phase IV (KMG-IV): sequencing the most valuable type-strain genomes for metagenomic binning, comparative biology and taxonomic classification.</title>
        <authorList>
            <person name="Goeker M."/>
        </authorList>
    </citation>
    <scope>NUCLEOTIDE SEQUENCE [LARGE SCALE GENOMIC DNA]</scope>
    <source>
        <strain evidence="6 7">DSM 22958</strain>
    </source>
</reference>
<dbReference type="SUPFAM" id="SSF53850">
    <property type="entry name" value="Periplasmic binding protein-like II"/>
    <property type="match status" value="1"/>
</dbReference>
<comment type="caution">
    <text evidence="6">The sequence shown here is derived from an EMBL/GenBank/DDBJ whole genome shotgun (WGS) entry which is preliminary data.</text>
</comment>
<dbReference type="RefSeq" id="WP_165909970.1">
    <property type="nucleotide sequence ID" value="NZ_JBHUNN010000001.1"/>
</dbReference>
<dbReference type="PANTHER" id="PTHR30024:SF47">
    <property type="entry name" value="TAURINE-BINDING PERIPLASMIC PROTEIN"/>
    <property type="match status" value="1"/>
</dbReference>
<dbReference type="Proteomes" id="UP000294881">
    <property type="component" value="Unassembled WGS sequence"/>
</dbReference>
<sequence length="342" mass="35279">MITGAVLAAAMTVTGAGAQEGNTPAATETVVRIQDYPGLGNLLYRVAAAKGFCAKHGIRCQMQPIPTVPLGIQAMLAKNIDVAFASPEVTINAAAKGADFKAIGAGSQRTPLQIVVRPELDVPDGDQDFKPMMQALKGKKIGVPVRGGAGELMFIMMANLAGLKAGDYTFVAVGSPNTSYGALKSKQIDASMTFEPSASICEVIKDCKVVYVGSRATGPKEITGTNGASSLLLVTGEMIARAPATIRAILAAGHEAETFIQNPANFGEVVAIASQNSKMNIPHGDEVLAASLKAVLPSLKMGLSRAALKQIAANITTVGQLPQPFDTDTLVYNEAALAGGGQ</sequence>
<keyword evidence="3 4" id="KW-0732">Signal</keyword>
<proteinExistence type="inferred from homology"/>
<dbReference type="Gene3D" id="3.40.190.10">
    <property type="entry name" value="Periplasmic binding protein-like II"/>
    <property type="match status" value="2"/>
</dbReference>
<evidence type="ECO:0000256" key="3">
    <source>
        <dbReference type="ARBA" id="ARBA00022729"/>
    </source>
</evidence>
<dbReference type="PANTHER" id="PTHR30024">
    <property type="entry name" value="ALIPHATIC SULFONATES-BINDING PROTEIN-RELATED"/>
    <property type="match status" value="1"/>
</dbReference>
<evidence type="ECO:0000313" key="7">
    <source>
        <dbReference type="Proteomes" id="UP000294881"/>
    </source>
</evidence>
<dbReference type="Pfam" id="PF09084">
    <property type="entry name" value="NMT1"/>
    <property type="match status" value="1"/>
</dbReference>
<organism evidence="6 7">
    <name type="scientific">Camelimonas lactis</name>
    <dbReference type="NCBI Taxonomy" id="659006"/>
    <lineage>
        <taxon>Bacteria</taxon>
        <taxon>Pseudomonadati</taxon>
        <taxon>Pseudomonadota</taxon>
        <taxon>Alphaproteobacteria</taxon>
        <taxon>Hyphomicrobiales</taxon>
        <taxon>Chelatococcaceae</taxon>
        <taxon>Camelimonas</taxon>
    </lineage>
</organism>
<comment type="subcellular location">
    <subcellularLocation>
        <location evidence="1">Periplasm</location>
    </subcellularLocation>
</comment>
<feature type="chain" id="PRO_5020858686" evidence="4">
    <location>
        <begin position="19"/>
        <end position="342"/>
    </location>
</feature>
<name>A0A4R2GS83_9HYPH</name>